<comment type="caution">
    <text evidence="1">The sequence shown here is derived from an EMBL/GenBank/DDBJ whole genome shotgun (WGS) entry which is preliminary data.</text>
</comment>
<dbReference type="EMBL" id="BPVZ01000095">
    <property type="protein sequence ID" value="GKV32462.1"/>
    <property type="molecule type" value="Genomic_DNA"/>
</dbReference>
<reference evidence="1 2" key="1">
    <citation type="journal article" date="2021" name="Commun. Biol.">
        <title>The genome of Shorea leprosula (Dipterocarpaceae) highlights the ecological relevance of drought in aseasonal tropical rainforests.</title>
        <authorList>
            <person name="Ng K.K.S."/>
            <person name="Kobayashi M.J."/>
            <person name="Fawcett J.A."/>
            <person name="Hatakeyama M."/>
            <person name="Paape T."/>
            <person name="Ng C.H."/>
            <person name="Ang C.C."/>
            <person name="Tnah L.H."/>
            <person name="Lee C.T."/>
            <person name="Nishiyama T."/>
            <person name="Sese J."/>
            <person name="O'Brien M.J."/>
            <person name="Copetti D."/>
            <person name="Mohd Noor M.I."/>
            <person name="Ong R.C."/>
            <person name="Putra M."/>
            <person name="Sireger I.Z."/>
            <person name="Indrioko S."/>
            <person name="Kosugi Y."/>
            <person name="Izuno A."/>
            <person name="Isagi Y."/>
            <person name="Lee S.L."/>
            <person name="Shimizu K.K."/>
        </authorList>
    </citation>
    <scope>NUCLEOTIDE SEQUENCE [LARGE SCALE GENOMIC DNA]</scope>
    <source>
        <strain evidence="1">214</strain>
    </source>
</reference>
<name>A0AAV5L5N5_9ROSI</name>
<organism evidence="1 2">
    <name type="scientific">Rubroshorea leprosula</name>
    <dbReference type="NCBI Taxonomy" id="152421"/>
    <lineage>
        <taxon>Eukaryota</taxon>
        <taxon>Viridiplantae</taxon>
        <taxon>Streptophyta</taxon>
        <taxon>Embryophyta</taxon>
        <taxon>Tracheophyta</taxon>
        <taxon>Spermatophyta</taxon>
        <taxon>Magnoliopsida</taxon>
        <taxon>eudicotyledons</taxon>
        <taxon>Gunneridae</taxon>
        <taxon>Pentapetalae</taxon>
        <taxon>rosids</taxon>
        <taxon>malvids</taxon>
        <taxon>Malvales</taxon>
        <taxon>Dipterocarpaceae</taxon>
        <taxon>Rubroshorea</taxon>
    </lineage>
</organism>
<dbReference type="AlphaFoldDB" id="A0AAV5L5N5"/>
<keyword evidence="2" id="KW-1185">Reference proteome</keyword>
<dbReference type="Proteomes" id="UP001054252">
    <property type="component" value="Unassembled WGS sequence"/>
</dbReference>
<sequence>MVSLLEPTAILCDNSNRDEILDEDSDDEDDGSIPTILISKEEKRRIRQPWINSIIIKAFSTDRASYNFIFPRIKAQWKPRGKMDCIDLGLDFFLIRFHEKEDLNRVLHGHKEDNYPLKVPQPMAVLNEQNVQTQAPQAPSDGNYNEPLENQRFGPWMSRSYSLSLLTIGGDSSNPKALVSRLIHHSEGCLVTISGDTKMGRLVEANCPQTLYNADGATLPVSFQDDRMHEDNAPGG</sequence>
<proteinExistence type="predicted"/>
<evidence type="ECO:0000313" key="2">
    <source>
        <dbReference type="Proteomes" id="UP001054252"/>
    </source>
</evidence>
<protein>
    <recommendedName>
        <fullName evidence="3">DUF4283 domain-containing protein</fullName>
    </recommendedName>
</protein>
<accession>A0AAV5L5N5</accession>
<evidence type="ECO:0000313" key="1">
    <source>
        <dbReference type="EMBL" id="GKV32462.1"/>
    </source>
</evidence>
<evidence type="ECO:0008006" key="3">
    <source>
        <dbReference type="Google" id="ProtNLM"/>
    </source>
</evidence>
<gene>
    <name evidence="1" type="ORF">SLEP1_g41069</name>
</gene>